<keyword evidence="2" id="KW-1185">Reference proteome</keyword>
<evidence type="ECO:0000313" key="1">
    <source>
        <dbReference type="EMBL" id="PAV13399.1"/>
    </source>
</evidence>
<gene>
    <name evidence="1" type="ORF">ASJ81_17940</name>
</gene>
<protein>
    <submittedName>
        <fullName evidence="1">Uncharacterized protein</fullName>
    </submittedName>
</protein>
<evidence type="ECO:0000313" key="2">
    <source>
        <dbReference type="Proteomes" id="UP000218164"/>
    </source>
</evidence>
<name>A0A2A2HV98_9EURY</name>
<dbReference type="Proteomes" id="UP000218164">
    <property type="component" value="Unassembled WGS sequence"/>
</dbReference>
<dbReference type="AlphaFoldDB" id="A0A2A2HV98"/>
<dbReference type="EMBL" id="LMVP01000093">
    <property type="protein sequence ID" value="PAV13399.1"/>
    <property type="molecule type" value="Genomic_DNA"/>
</dbReference>
<accession>A0A2A2HV98</accession>
<reference evidence="1 2" key="1">
    <citation type="journal article" date="2017" name="BMC Genomics">
        <title>Genomic analysis of methanogenic archaea reveals a shift towards energy conservation.</title>
        <authorList>
            <person name="Gilmore S.P."/>
            <person name="Henske J.K."/>
            <person name="Sexton J.A."/>
            <person name="Solomon K.V."/>
            <person name="Seppala S."/>
            <person name="Yoo J.I."/>
            <person name="Huyett L.M."/>
            <person name="Pressman A."/>
            <person name="Cogan J.Z."/>
            <person name="Kivenson V."/>
            <person name="Peng X."/>
            <person name="Tan Y."/>
            <person name="Valentine D.L."/>
            <person name="O'Malley M.A."/>
        </authorList>
    </citation>
    <scope>NUCLEOTIDE SEQUENCE [LARGE SCALE GENOMIC DNA]</scope>
    <source>
        <strain evidence="1 2">MC-15</strain>
    </source>
</reference>
<sequence>MSIWWQDQKQKMYNNSFTSIYDYDVILTTDSTLNNATLYLPLPVINNTSSVGVDTVEHHFNNNDPSWEYALVDTEHGLMLSMKNEKARSIDLSTMVFSNQTIDTMNPLGNEMVLMPKYNLTHNVNASGVYSRTSEQFDYESRVYASYETSSNANTSISIYLDARNEWWIGGWQSNSYREKVEIILSGSQDGWTAVNGELVTGEGTYEI</sequence>
<proteinExistence type="predicted"/>
<dbReference type="OrthoDB" id="162223at2157"/>
<organism evidence="1 2">
    <name type="scientific">Methanosarcina spelaei</name>
    <dbReference type="NCBI Taxonomy" id="1036679"/>
    <lineage>
        <taxon>Archaea</taxon>
        <taxon>Methanobacteriati</taxon>
        <taxon>Methanobacteriota</taxon>
        <taxon>Stenosarchaea group</taxon>
        <taxon>Methanomicrobia</taxon>
        <taxon>Methanosarcinales</taxon>
        <taxon>Methanosarcinaceae</taxon>
        <taxon>Methanosarcina</taxon>
    </lineage>
</organism>
<comment type="caution">
    <text evidence="1">The sequence shown here is derived from an EMBL/GenBank/DDBJ whole genome shotgun (WGS) entry which is preliminary data.</text>
</comment>